<dbReference type="KEGG" id="glz:GLAREA_11389"/>
<dbReference type="AlphaFoldDB" id="S3DDV2"/>
<evidence type="ECO:0000256" key="3">
    <source>
        <dbReference type="PROSITE-ProRule" id="PRU00023"/>
    </source>
</evidence>
<dbReference type="Proteomes" id="UP000016922">
    <property type="component" value="Unassembled WGS sequence"/>
</dbReference>
<feature type="repeat" description="ANK" evidence="3">
    <location>
        <begin position="294"/>
        <end position="326"/>
    </location>
</feature>
<keyword evidence="2 3" id="KW-0040">ANK repeat</keyword>
<sequence length="665" mass="75341">MAEVLGIVSGSLTLIQALSETLTGIQKISDFCSSVRDFPKNIRDAVTELQLLAQILQTLKKDRSFGEQTISTEALSYCGKVAAELEDVFLTIQREIHYAKKSKQCWTSVKTYVRKTKTDDIFRKLERAKTMLNLMISSHILIMQHAKNEDNIAQKAASDESVVPDNPKQEGIKCAPRVTKDYVAHNNYSLSCFLGLYNHHSGALRVSQVKDGQIIASEGHQIQKWTILPSAWLSKCGLAGMCVNKSLRREYQCTPIRVVPDSAPIINACRIGDIRAIRSLLIESQATVHDTTEWGWSLLHVAAMHAQVDLCRWLLQQGCNKQAVDVRNGWSPLHIISALSGRTSQSNLPHKKKELGILQAPEVPHSASKIQDMIRVLVEEGLYDPLDLSSTGWSALHEYSGPVGPFRYLLEQQNEFLINLQHFSREKHDDLAWSLADQYWKNSAELLLVALENGLSPNFHEPFQPAWNLYRSCTLLHIEAQRMEKYVYLGYPIQPSLKVIAKYIENGADLHCQDSFGATPLDDILSYKGFDNEAHKAVAIFEWIRLLQGLGVSLPEYFQTEHAIHNRGAVVHVKHYRPMIERKCSFEHGSETIAITVKDTWKEQSVSYEPPGRWFEERGGCERDAFGRYLYRNCEPLGKLSVTYSWSQRYSETVESIPNIQLEMG</sequence>
<dbReference type="Gene3D" id="1.25.40.20">
    <property type="entry name" value="Ankyrin repeat-containing domain"/>
    <property type="match status" value="2"/>
</dbReference>
<dbReference type="RefSeq" id="XP_008087723.1">
    <property type="nucleotide sequence ID" value="XM_008089532.1"/>
</dbReference>
<protein>
    <submittedName>
        <fullName evidence="4">Ankyrin repeat-containing protein</fullName>
    </submittedName>
</protein>
<organism evidence="4 5">
    <name type="scientific">Glarea lozoyensis (strain ATCC 20868 / MF5171)</name>
    <dbReference type="NCBI Taxonomy" id="1116229"/>
    <lineage>
        <taxon>Eukaryota</taxon>
        <taxon>Fungi</taxon>
        <taxon>Dikarya</taxon>
        <taxon>Ascomycota</taxon>
        <taxon>Pezizomycotina</taxon>
        <taxon>Leotiomycetes</taxon>
        <taxon>Helotiales</taxon>
        <taxon>Helotiaceae</taxon>
        <taxon>Glarea</taxon>
    </lineage>
</organism>
<dbReference type="SUPFAM" id="SSF48403">
    <property type="entry name" value="Ankyrin repeat"/>
    <property type="match status" value="1"/>
</dbReference>
<accession>S3DDV2</accession>
<keyword evidence="1" id="KW-0677">Repeat</keyword>
<evidence type="ECO:0000313" key="5">
    <source>
        <dbReference type="Proteomes" id="UP000016922"/>
    </source>
</evidence>
<dbReference type="PANTHER" id="PTHR24201">
    <property type="entry name" value="ANK_REP_REGION DOMAIN-CONTAINING PROTEIN"/>
    <property type="match status" value="1"/>
</dbReference>
<dbReference type="InterPro" id="IPR036770">
    <property type="entry name" value="Ankyrin_rpt-contain_sf"/>
</dbReference>
<dbReference type="PROSITE" id="PS50088">
    <property type="entry name" value="ANK_REPEAT"/>
    <property type="match status" value="1"/>
</dbReference>
<dbReference type="EMBL" id="KE145372">
    <property type="protein sequence ID" value="EPE24808.1"/>
    <property type="molecule type" value="Genomic_DNA"/>
</dbReference>
<reference evidence="4 5" key="1">
    <citation type="journal article" date="2013" name="BMC Genomics">
        <title>Genomics-driven discovery of the pneumocandin biosynthetic gene cluster in the fungus Glarea lozoyensis.</title>
        <authorList>
            <person name="Chen L."/>
            <person name="Yue Q."/>
            <person name="Zhang X."/>
            <person name="Xiang M."/>
            <person name="Wang C."/>
            <person name="Li S."/>
            <person name="Che Y."/>
            <person name="Ortiz-Lopez F.J."/>
            <person name="Bills G.F."/>
            <person name="Liu X."/>
            <person name="An Z."/>
        </authorList>
    </citation>
    <scope>NUCLEOTIDE SEQUENCE [LARGE SCALE GENOMIC DNA]</scope>
    <source>
        <strain evidence="5">ATCC 20868 / MF5171</strain>
    </source>
</reference>
<evidence type="ECO:0000256" key="2">
    <source>
        <dbReference type="ARBA" id="ARBA00023043"/>
    </source>
</evidence>
<dbReference type="Pfam" id="PF12796">
    <property type="entry name" value="Ank_2"/>
    <property type="match status" value="1"/>
</dbReference>
<proteinExistence type="predicted"/>
<dbReference type="InterPro" id="IPR002110">
    <property type="entry name" value="Ankyrin_rpt"/>
</dbReference>
<dbReference type="GeneID" id="19470430"/>
<evidence type="ECO:0000313" key="4">
    <source>
        <dbReference type="EMBL" id="EPE24808.1"/>
    </source>
</evidence>
<name>S3DDV2_GLAL2</name>
<keyword evidence="5" id="KW-1185">Reference proteome</keyword>
<gene>
    <name evidence="4" type="ORF">GLAREA_11389</name>
</gene>
<evidence type="ECO:0000256" key="1">
    <source>
        <dbReference type="ARBA" id="ARBA00022737"/>
    </source>
</evidence>
<dbReference type="OrthoDB" id="3200163at2759"/>
<dbReference type="HOGENOM" id="CLU_412798_0_0_1"/>
<dbReference type="InterPro" id="IPR050776">
    <property type="entry name" value="Ank_Repeat/CDKN_Inhibitor"/>
</dbReference>